<name>A0ABN3N7Q4_9ACTN</name>
<comment type="catalytic activity">
    <reaction evidence="4 5">
        <text>L-cysteine + L-glutamate + ATP = gamma-L-glutamyl-L-cysteine + ADP + phosphate + H(+)</text>
        <dbReference type="Rhea" id="RHEA:13285"/>
        <dbReference type="ChEBI" id="CHEBI:15378"/>
        <dbReference type="ChEBI" id="CHEBI:29985"/>
        <dbReference type="ChEBI" id="CHEBI:30616"/>
        <dbReference type="ChEBI" id="CHEBI:35235"/>
        <dbReference type="ChEBI" id="CHEBI:43474"/>
        <dbReference type="ChEBI" id="CHEBI:58173"/>
        <dbReference type="ChEBI" id="CHEBI:456216"/>
        <dbReference type="EC" id="6.3.2.2"/>
    </reaction>
</comment>
<keyword evidence="2 5" id="KW-0547">Nucleotide-binding</keyword>
<evidence type="ECO:0000256" key="3">
    <source>
        <dbReference type="ARBA" id="ARBA00022840"/>
    </source>
</evidence>
<dbReference type="InterPro" id="IPR050141">
    <property type="entry name" value="GCL_type2/YbdK_subfam"/>
</dbReference>
<reference evidence="6 7" key="1">
    <citation type="journal article" date="2019" name="Int. J. Syst. Evol. Microbiol.">
        <title>The Global Catalogue of Microorganisms (GCM) 10K type strain sequencing project: providing services to taxonomists for standard genome sequencing and annotation.</title>
        <authorList>
            <consortium name="The Broad Institute Genomics Platform"/>
            <consortium name="The Broad Institute Genome Sequencing Center for Infectious Disease"/>
            <person name="Wu L."/>
            <person name="Ma J."/>
        </authorList>
    </citation>
    <scope>NUCLEOTIDE SEQUENCE [LARGE SCALE GENOMIC DNA]</scope>
    <source>
        <strain evidence="6 7">JCM 6924</strain>
    </source>
</reference>
<dbReference type="EC" id="6.3.2.2" evidence="5"/>
<evidence type="ECO:0000256" key="1">
    <source>
        <dbReference type="ARBA" id="ARBA00022598"/>
    </source>
</evidence>
<dbReference type="InterPro" id="IPR014746">
    <property type="entry name" value="Gln_synth/guanido_kin_cat_dom"/>
</dbReference>
<keyword evidence="1 5" id="KW-0436">Ligase</keyword>
<comment type="caution">
    <text evidence="6">The sequence shown here is derived from an EMBL/GenBank/DDBJ whole genome shotgun (WGS) entry which is preliminary data.</text>
</comment>
<evidence type="ECO:0000256" key="2">
    <source>
        <dbReference type="ARBA" id="ARBA00022741"/>
    </source>
</evidence>
<dbReference type="Pfam" id="PF04107">
    <property type="entry name" value="GCS2"/>
    <property type="match status" value="1"/>
</dbReference>
<dbReference type="SUPFAM" id="SSF55931">
    <property type="entry name" value="Glutamine synthetase/guanido kinase"/>
    <property type="match status" value="1"/>
</dbReference>
<comment type="function">
    <text evidence="5">ATP-dependent carboxylate-amine ligase which exhibits weak glutamate--cysteine ligase activity.</text>
</comment>
<keyword evidence="7" id="KW-1185">Reference proteome</keyword>
<organism evidence="6 7">
    <name type="scientific">Streptomyces levis</name>
    <dbReference type="NCBI Taxonomy" id="285566"/>
    <lineage>
        <taxon>Bacteria</taxon>
        <taxon>Bacillati</taxon>
        <taxon>Actinomycetota</taxon>
        <taxon>Actinomycetes</taxon>
        <taxon>Kitasatosporales</taxon>
        <taxon>Streptomycetaceae</taxon>
        <taxon>Streptomyces</taxon>
    </lineage>
</organism>
<proteinExistence type="inferred from homology"/>
<comment type="similarity">
    <text evidence="5">Belongs to the glutamate--cysteine ligase type 2 family. YbdK subfamily.</text>
</comment>
<dbReference type="HAMAP" id="MF_01609">
    <property type="entry name" value="Glu_cys_ligase_2"/>
    <property type="match status" value="1"/>
</dbReference>
<evidence type="ECO:0000313" key="7">
    <source>
        <dbReference type="Proteomes" id="UP001501095"/>
    </source>
</evidence>
<dbReference type="Proteomes" id="UP001501095">
    <property type="component" value="Unassembled WGS sequence"/>
</dbReference>
<dbReference type="PANTHER" id="PTHR36510">
    <property type="entry name" value="GLUTAMATE--CYSTEINE LIGASE 2-RELATED"/>
    <property type="match status" value="1"/>
</dbReference>
<sequence length="375" mass="41460">MVDASESWKGGHQVRTVGVEEELLLVDPETGEPRALSAAVLARAAQDDADQDVFEKELHEQMLEFATHPQSSMEALHAEIVRCRKEAARHAGEIGCTVAALATSPLPVSPAVGLNRRYQWMADQYGIATREQLVLGCHVHVAVESDEEGVAVIDRLRPWLPVLRALSANSPFWQGKDTGYSSYRSRVWLRWPSAGPTEIFGSAERYHRLIADMVATGALLDEGMIYFDARVSPRYPTVELRVADVCLHSETPVLIAALVRGLVETAAREWREGREPADHSVSLLRLADWQAARSGLTGELLHPATMRRMPAESVVRALLEHVEEALDGTGDLDRVRAGCEELLRDGNGARVQRELMERTGSLRDVVTECVRHTQG</sequence>
<accession>A0ABN3N7Q4</accession>
<dbReference type="EMBL" id="BAAATM010000001">
    <property type="protein sequence ID" value="GAA2515832.1"/>
    <property type="molecule type" value="Genomic_DNA"/>
</dbReference>
<keyword evidence="3 5" id="KW-0067">ATP-binding</keyword>
<dbReference type="Gene3D" id="3.30.590.20">
    <property type="match status" value="1"/>
</dbReference>
<evidence type="ECO:0000256" key="4">
    <source>
        <dbReference type="ARBA" id="ARBA00048819"/>
    </source>
</evidence>
<dbReference type="InterPro" id="IPR011793">
    <property type="entry name" value="YbdK"/>
</dbReference>
<gene>
    <name evidence="6" type="ORF">GCM10010423_04060</name>
</gene>
<protein>
    <recommendedName>
        <fullName evidence="5">Putative glutamate--cysteine ligase 2</fullName>
        <ecNumber evidence="5">6.3.2.2</ecNumber>
    </recommendedName>
    <alternativeName>
        <fullName evidence="5">Gamma-glutamylcysteine synthetase 2</fullName>
        <shortName evidence="5">GCS 2</shortName>
        <shortName evidence="5">Gamma-GCS 2</shortName>
    </alternativeName>
</protein>
<evidence type="ECO:0000313" key="6">
    <source>
        <dbReference type="EMBL" id="GAA2515832.1"/>
    </source>
</evidence>
<dbReference type="NCBIfam" id="TIGR02050">
    <property type="entry name" value="gshA_cyan_rel"/>
    <property type="match status" value="1"/>
</dbReference>
<dbReference type="PANTHER" id="PTHR36510:SF1">
    <property type="entry name" value="GLUTAMATE--CYSTEINE LIGASE 2-RELATED"/>
    <property type="match status" value="1"/>
</dbReference>
<dbReference type="InterPro" id="IPR006336">
    <property type="entry name" value="GCS2"/>
</dbReference>
<dbReference type="GO" id="GO:0016874">
    <property type="term" value="F:ligase activity"/>
    <property type="evidence" value="ECO:0007669"/>
    <property type="project" value="UniProtKB-KW"/>
</dbReference>
<dbReference type="NCBIfam" id="NF010041">
    <property type="entry name" value="PRK13517.1-1"/>
    <property type="match status" value="1"/>
</dbReference>
<evidence type="ECO:0000256" key="5">
    <source>
        <dbReference type="HAMAP-Rule" id="MF_01609"/>
    </source>
</evidence>